<dbReference type="InterPro" id="IPR036390">
    <property type="entry name" value="WH_DNA-bd_sf"/>
</dbReference>
<organism evidence="3 4">
    <name type="scientific">Chimaeribacter coloradensis</name>
    <dbReference type="NCBI Taxonomy" id="2060068"/>
    <lineage>
        <taxon>Bacteria</taxon>
        <taxon>Pseudomonadati</taxon>
        <taxon>Pseudomonadota</taxon>
        <taxon>Gammaproteobacteria</taxon>
        <taxon>Enterobacterales</taxon>
        <taxon>Yersiniaceae</taxon>
        <taxon>Chimaeribacter</taxon>
    </lineage>
</organism>
<dbReference type="Pfam" id="PF21205">
    <property type="entry name" value="Rep3_C"/>
    <property type="match status" value="1"/>
</dbReference>
<dbReference type="Gene3D" id="1.10.10.10">
    <property type="entry name" value="Winged helix-like DNA-binding domain superfamily/Winged helix DNA-binding domain"/>
    <property type="match status" value="2"/>
</dbReference>
<dbReference type="AlphaFoldDB" id="A0A2N5E7W2"/>
<dbReference type="InterPro" id="IPR036388">
    <property type="entry name" value="WH-like_DNA-bd_sf"/>
</dbReference>
<evidence type="ECO:0000313" key="4">
    <source>
        <dbReference type="Proteomes" id="UP000234503"/>
    </source>
</evidence>
<dbReference type="InterPro" id="IPR000525">
    <property type="entry name" value="Initiator_Rep_WH1"/>
</dbReference>
<dbReference type="Proteomes" id="UP000234503">
    <property type="component" value="Unassembled WGS sequence"/>
</dbReference>
<dbReference type="GO" id="GO:0003887">
    <property type="term" value="F:DNA-directed DNA polymerase activity"/>
    <property type="evidence" value="ECO:0007669"/>
    <property type="project" value="InterPro"/>
</dbReference>
<comment type="caution">
    <text evidence="3">The sequence shown here is derived from an EMBL/GenBank/DDBJ whole genome shotgun (WGS) entry which is preliminary data.</text>
</comment>
<evidence type="ECO:0000313" key="3">
    <source>
        <dbReference type="EMBL" id="PLR37578.1"/>
    </source>
</evidence>
<gene>
    <name evidence="3" type="ORF">CYR32_07135</name>
</gene>
<sequence length="330" mass="37853">MELNKLTVVQGNDLLEGAYSVTLDEMRLLNLALAQIDSRKPQPDTLYRLFPQDYQRIYGVNPSSSHRQLREAAESLMKKPVTIYKPDGKTGKIRTVQLSWFSRLEYVSSDDHSAVVLRFGQDVAPYLYELKESFTKLNFTNIAKLDTPFSVRLYGWLIKAKNLYGRRSTKAIEVTLDLAWMREKAGLAGKYEDYRDFRQKLLEPTINRINANTDISVVWEPIKSGRTVIAVKFAYMDESCPEATKPLRPRLPRRPRATVGSDMEGEWARNCIEIFEEYREKLLAYDKAEKVALPDLRKLAGWYKTIGDKVSQKAVMAEVNARCKRAPAKG</sequence>
<feature type="domain" description="Initiator Rep protein WH1" evidence="2">
    <location>
        <begin position="7"/>
        <end position="157"/>
    </location>
</feature>
<accession>A0A2N5E7W2</accession>
<dbReference type="RefSeq" id="WP_101823705.1">
    <property type="nucleotide sequence ID" value="NZ_PJZH01000004.1"/>
</dbReference>
<reference evidence="3 4" key="1">
    <citation type="submission" date="2017-12" db="EMBL/GenBank/DDBJ databases">
        <title>Characterization of six clinical isolates of Enterochimera gen. nov., a novel genus of the Yersiniaciae family and the three species Enterochimera arupensis sp. nov., Enterochimera coloradensis sp. nov, and Enterochimera californica sp. nov.</title>
        <authorList>
            <person name="Rossi A."/>
            <person name="Fisher M."/>
        </authorList>
    </citation>
    <scope>NUCLEOTIDE SEQUENCE [LARGE SCALE GENOMIC DNA]</scope>
    <source>
        <strain evidence="4">2016-Iso4</strain>
    </source>
</reference>
<evidence type="ECO:0000259" key="2">
    <source>
        <dbReference type="Pfam" id="PF01051"/>
    </source>
</evidence>
<dbReference type="OrthoDB" id="9122127at2"/>
<proteinExistence type="inferred from homology"/>
<protein>
    <submittedName>
        <fullName evidence="3">Plasmid replication protein</fullName>
    </submittedName>
</protein>
<dbReference type="EMBL" id="PJZH01000004">
    <property type="protein sequence ID" value="PLR37578.1"/>
    <property type="molecule type" value="Genomic_DNA"/>
</dbReference>
<name>A0A2N5E7W2_9GAMM</name>
<dbReference type="GO" id="GO:0006270">
    <property type="term" value="P:DNA replication initiation"/>
    <property type="evidence" value="ECO:0007669"/>
    <property type="project" value="InterPro"/>
</dbReference>
<evidence type="ECO:0000256" key="1">
    <source>
        <dbReference type="ARBA" id="ARBA00038283"/>
    </source>
</evidence>
<comment type="similarity">
    <text evidence="1">Belongs to the initiator RepB protein family.</text>
</comment>
<dbReference type="Pfam" id="PF01051">
    <property type="entry name" value="Rep3_N"/>
    <property type="match status" value="1"/>
</dbReference>
<dbReference type="SUPFAM" id="SSF46785">
    <property type="entry name" value="Winged helix' DNA-binding domain"/>
    <property type="match status" value="2"/>
</dbReference>
<keyword evidence="4" id="KW-1185">Reference proteome</keyword>